<evidence type="ECO:0000256" key="1">
    <source>
        <dbReference type="ARBA" id="ARBA00004141"/>
    </source>
</evidence>
<evidence type="ECO:0000256" key="4">
    <source>
        <dbReference type="ARBA" id="ARBA00023136"/>
    </source>
</evidence>
<comment type="caution">
    <text evidence="7">The sequence shown here is derived from an EMBL/GenBank/DDBJ whole genome shotgun (WGS) entry which is preliminary data.</text>
</comment>
<feature type="transmembrane region" description="Helical" evidence="5">
    <location>
        <begin position="6"/>
        <end position="24"/>
    </location>
</feature>
<evidence type="ECO:0000313" key="8">
    <source>
        <dbReference type="Proteomes" id="UP001595818"/>
    </source>
</evidence>
<evidence type="ECO:0000256" key="2">
    <source>
        <dbReference type="ARBA" id="ARBA00022692"/>
    </source>
</evidence>
<feature type="transmembrane region" description="Helical" evidence="5">
    <location>
        <begin position="335"/>
        <end position="356"/>
    </location>
</feature>
<evidence type="ECO:0000259" key="6">
    <source>
        <dbReference type="Pfam" id="PF04932"/>
    </source>
</evidence>
<dbReference type="Pfam" id="PF04932">
    <property type="entry name" value="Wzy_C"/>
    <property type="match status" value="1"/>
</dbReference>
<name>A0ABV9T313_9BACT</name>
<feature type="transmembrane region" description="Helical" evidence="5">
    <location>
        <begin position="100"/>
        <end position="117"/>
    </location>
</feature>
<feature type="transmembrane region" description="Helical" evidence="5">
    <location>
        <begin position="53"/>
        <end position="71"/>
    </location>
</feature>
<keyword evidence="8" id="KW-1185">Reference proteome</keyword>
<feature type="transmembrane region" description="Helical" evidence="5">
    <location>
        <begin position="243"/>
        <end position="267"/>
    </location>
</feature>
<feature type="transmembrane region" description="Helical" evidence="5">
    <location>
        <begin position="197"/>
        <end position="213"/>
    </location>
</feature>
<feature type="transmembrane region" description="Helical" evidence="5">
    <location>
        <begin position="368"/>
        <end position="384"/>
    </location>
</feature>
<feature type="transmembrane region" description="Helical" evidence="5">
    <location>
        <begin position="138"/>
        <end position="162"/>
    </location>
</feature>
<sequence length="429" mass="49510">MNVLKLFFMLLEIGTPLFGLYIVLTKKELAVIYLPPLLFAQLIVTLAPMLPAFLAYLLFSAIILFLIIYNLNFFRYNIFSLLLILWIFFLMQNVTDLVAIRPFLFAVIWLFLLIPLISSIYEKHAGNLVFNEMAKSSLLLLTIFILNVILSSFAGYAPYAMYGITSGILYGNLYATDFNVLPLALFVVLIKVMHERKIIYFLVFAVSLAFILLSLRRSVMGLSLLGIAVVLYIFLTPRNFKTIAAFIVFIGVIGSVIVYNTNFIQIFEERYELRNLDDRELKEEKRFLEYELLYKDMFVYQEYNPWLGYGLFDSGGNYGKGVLGNRTLHADLTNITHSMGFIGLGLYLMMMVWALCQGFRHSRKRIEWATLVFCSIIFLVYTITGRYTNIATFIFLMLLVNLPRTLEFSAKREKLPPQVQNQKVRKLSV</sequence>
<evidence type="ECO:0000313" key="7">
    <source>
        <dbReference type="EMBL" id="MFC4872892.1"/>
    </source>
</evidence>
<keyword evidence="2 5" id="KW-0812">Transmembrane</keyword>
<gene>
    <name evidence="7" type="ORF">ACFPFU_14440</name>
</gene>
<keyword evidence="7" id="KW-0436">Ligase</keyword>
<dbReference type="Proteomes" id="UP001595818">
    <property type="component" value="Unassembled WGS sequence"/>
</dbReference>
<comment type="subcellular location">
    <subcellularLocation>
        <location evidence="1">Membrane</location>
        <topology evidence="1">Multi-pass membrane protein</topology>
    </subcellularLocation>
</comment>
<dbReference type="PANTHER" id="PTHR37422:SF23">
    <property type="entry name" value="TEICHURONIC ACID BIOSYNTHESIS PROTEIN TUAE"/>
    <property type="match status" value="1"/>
</dbReference>
<dbReference type="InterPro" id="IPR051533">
    <property type="entry name" value="WaaL-like"/>
</dbReference>
<dbReference type="GO" id="GO:0016874">
    <property type="term" value="F:ligase activity"/>
    <property type="evidence" value="ECO:0007669"/>
    <property type="project" value="UniProtKB-KW"/>
</dbReference>
<protein>
    <submittedName>
        <fullName evidence="7">O-antigen ligase family protein</fullName>
    </submittedName>
</protein>
<keyword evidence="4 5" id="KW-0472">Membrane</keyword>
<evidence type="ECO:0000256" key="3">
    <source>
        <dbReference type="ARBA" id="ARBA00022989"/>
    </source>
</evidence>
<reference evidence="8" key="1">
    <citation type="journal article" date="2019" name="Int. J. Syst. Evol. Microbiol.">
        <title>The Global Catalogue of Microorganisms (GCM) 10K type strain sequencing project: providing services to taxonomists for standard genome sequencing and annotation.</title>
        <authorList>
            <consortium name="The Broad Institute Genomics Platform"/>
            <consortium name="The Broad Institute Genome Sequencing Center for Infectious Disease"/>
            <person name="Wu L."/>
            <person name="Ma J."/>
        </authorList>
    </citation>
    <scope>NUCLEOTIDE SEQUENCE [LARGE SCALE GENOMIC DNA]</scope>
    <source>
        <strain evidence="8">CGMCC 4.7466</strain>
    </source>
</reference>
<dbReference type="RefSeq" id="WP_377065471.1">
    <property type="nucleotide sequence ID" value="NZ_JBHSJJ010000007.1"/>
</dbReference>
<evidence type="ECO:0000256" key="5">
    <source>
        <dbReference type="SAM" id="Phobius"/>
    </source>
</evidence>
<dbReference type="EMBL" id="JBHSJJ010000007">
    <property type="protein sequence ID" value="MFC4872892.1"/>
    <property type="molecule type" value="Genomic_DNA"/>
</dbReference>
<feature type="transmembrane region" description="Helical" evidence="5">
    <location>
        <begin position="168"/>
        <end position="190"/>
    </location>
</feature>
<feature type="transmembrane region" description="Helical" evidence="5">
    <location>
        <begin position="219"/>
        <end position="236"/>
    </location>
</feature>
<dbReference type="PANTHER" id="PTHR37422">
    <property type="entry name" value="TEICHURONIC ACID BIOSYNTHESIS PROTEIN TUAE"/>
    <property type="match status" value="1"/>
</dbReference>
<organism evidence="7 8">
    <name type="scientific">Negadavirga shengliensis</name>
    <dbReference type="NCBI Taxonomy" id="1389218"/>
    <lineage>
        <taxon>Bacteria</taxon>
        <taxon>Pseudomonadati</taxon>
        <taxon>Bacteroidota</taxon>
        <taxon>Cytophagia</taxon>
        <taxon>Cytophagales</taxon>
        <taxon>Cyclobacteriaceae</taxon>
        <taxon>Negadavirga</taxon>
    </lineage>
</organism>
<feature type="transmembrane region" description="Helical" evidence="5">
    <location>
        <begin position="78"/>
        <end position="94"/>
    </location>
</feature>
<keyword evidence="3 5" id="KW-1133">Transmembrane helix</keyword>
<feature type="domain" description="O-antigen ligase-related" evidence="6">
    <location>
        <begin position="203"/>
        <end position="348"/>
    </location>
</feature>
<proteinExistence type="predicted"/>
<accession>A0ABV9T313</accession>
<dbReference type="InterPro" id="IPR007016">
    <property type="entry name" value="O-antigen_ligase-rel_domated"/>
</dbReference>